<evidence type="ECO:0000313" key="3">
    <source>
        <dbReference type="Proteomes" id="UP000011682"/>
    </source>
</evidence>
<protein>
    <submittedName>
        <fullName evidence="2">Uncharacterized protein</fullName>
    </submittedName>
</protein>
<sequence length="37" mass="4386">MGRLEIGRLARTRRQAASFSVAPRAPVRRRRRLDRRP</sequence>
<feature type="compositionally biased region" description="Basic residues" evidence="1">
    <location>
        <begin position="26"/>
        <end position="37"/>
    </location>
</feature>
<dbReference type="Proteomes" id="UP000011682">
    <property type="component" value="Unassembled WGS sequence"/>
</dbReference>
<keyword evidence="3" id="KW-1185">Reference proteome</keyword>
<dbReference type="EMBL" id="ANAH02000026">
    <property type="protein sequence ID" value="EPX58246.1"/>
    <property type="molecule type" value="Genomic_DNA"/>
</dbReference>
<reference evidence="2" key="1">
    <citation type="submission" date="2013-05" db="EMBL/GenBank/DDBJ databases">
        <title>Genome assembly of Cystobacter fuscus DSM 2262.</title>
        <authorList>
            <person name="Sharma G."/>
            <person name="Khatri I."/>
            <person name="Kaur C."/>
            <person name="Mayilraj S."/>
            <person name="Subramanian S."/>
        </authorList>
    </citation>
    <scope>NUCLEOTIDE SEQUENCE [LARGE SCALE GENOMIC DNA]</scope>
    <source>
        <strain evidence="2">DSM 2262</strain>
    </source>
</reference>
<name>S9P4Y4_CYSF2</name>
<accession>S9P4Y4</accession>
<organism evidence="2 3">
    <name type="scientific">Cystobacter fuscus (strain ATCC 25194 / DSM 2262 / NBRC 100088 / M29)</name>
    <dbReference type="NCBI Taxonomy" id="1242864"/>
    <lineage>
        <taxon>Bacteria</taxon>
        <taxon>Pseudomonadati</taxon>
        <taxon>Myxococcota</taxon>
        <taxon>Myxococcia</taxon>
        <taxon>Myxococcales</taxon>
        <taxon>Cystobacterineae</taxon>
        <taxon>Archangiaceae</taxon>
        <taxon>Cystobacter</taxon>
    </lineage>
</organism>
<proteinExistence type="predicted"/>
<gene>
    <name evidence="2" type="ORF">D187_004283</name>
</gene>
<dbReference type="AlphaFoldDB" id="S9P4Y4"/>
<comment type="caution">
    <text evidence="2">The sequence shown here is derived from an EMBL/GenBank/DDBJ whole genome shotgun (WGS) entry which is preliminary data.</text>
</comment>
<evidence type="ECO:0000256" key="1">
    <source>
        <dbReference type="SAM" id="MobiDB-lite"/>
    </source>
</evidence>
<evidence type="ECO:0000313" key="2">
    <source>
        <dbReference type="EMBL" id="EPX58246.1"/>
    </source>
</evidence>
<feature type="region of interest" description="Disordered" evidence="1">
    <location>
        <begin position="1"/>
        <end position="37"/>
    </location>
</feature>